<protein>
    <recommendedName>
        <fullName evidence="4">DUF4239 domain-containing protein</fullName>
    </recommendedName>
</protein>
<organism evidence="2 3">
    <name type="scientific">Chryseolinea serpens</name>
    <dbReference type="NCBI Taxonomy" id="947013"/>
    <lineage>
        <taxon>Bacteria</taxon>
        <taxon>Pseudomonadati</taxon>
        <taxon>Bacteroidota</taxon>
        <taxon>Cytophagia</taxon>
        <taxon>Cytophagales</taxon>
        <taxon>Fulvivirgaceae</taxon>
        <taxon>Chryseolinea</taxon>
    </lineage>
</organism>
<keyword evidence="1" id="KW-1133">Transmembrane helix</keyword>
<feature type="transmembrane region" description="Helical" evidence="1">
    <location>
        <begin position="48"/>
        <end position="67"/>
    </location>
</feature>
<feature type="transmembrane region" description="Helical" evidence="1">
    <location>
        <begin position="217"/>
        <end position="235"/>
    </location>
</feature>
<dbReference type="OrthoDB" id="677192at2"/>
<keyword evidence="1" id="KW-0472">Membrane</keyword>
<dbReference type="AlphaFoldDB" id="A0A1M5MPX5"/>
<dbReference type="STRING" id="947013.SAMN04488109_1838"/>
<feature type="transmembrane region" description="Helical" evidence="1">
    <location>
        <begin position="6"/>
        <end position="28"/>
    </location>
</feature>
<dbReference type="RefSeq" id="WP_143164826.1">
    <property type="nucleotide sequence ID" value="NZ_FQWQ01000001.1"/>
</dbReference>
<accession>A0A1M5MPX5</accession>
<keyword evidence="3" id="KW-1185">Reference proteome</keyword>
<evidence type="ECO:0000256" key="1">
    <source>
        <dbReference type="SAM" id="Phobius"/>
    </source>
</evidence>
<evidence type="ECO:0000313" key="3">
    <source>
        <dbReference type="Proteomes" id="UP000184212"/>
    </source>
</evidence>
<dbReference type="Pfam" id="PF14023">
    <property type="entry name" value="Bestrophin-like"/>
    <property type="match status" value="1"/>
</dbReference>
<dbReference type="EMBL" id="FQWQ01000001">
    <property type="protein sequence ID" value="SHG78823.1"/>
    <property type="molecule type" value="Genomic_DNA"/>
</dbReference>
<evidence type="ECO:0008006" key="4">
    <source>
        <dbReference type="Google" id="ProtNLM"/>
    </source>
</evidence>
<feature type="transmembrane region" description="Helical" evidence="1">
    <location>
        <begin position="190"/>
        <end position="210"/>
    </location>
</feature>
<dbReference type="InterPro" id="IPR025333">
    <property type="entry name" value="DUF4239"/>
</dbReference>
<gene>
    <name evidence="2" type="ORF">SAMN04488109_1838</name>
</gene>
<dbReference type="Proteomes" id="UP000184212">
    <property type="component" value="Unassembled WGS sequence"/>
</dbReference>
<name>A0A1M5MPX5_9BACT</name>
<proteinExistence type="predicted"/>
<sequence length="261" mass="29095">MTRPPLSQIDASVICIALFVLMLFSLALGNKMRKKFWSAEEGDHQGGVNSLLAALFGLWSFILAFTFSQSGTRFDNVRAIIVDEGNMLRTAILKADFFPDSIRDAYRADLRSYLEERISYYEDYNDEAKFNKNREALSKTATLLWTRTVELSKKPTLTGLAGGMAPALTNLFDIGIKREALLSAGVPTPINIMLLVLALSICLIGGFTTPAIKRKEWIVLTMFALLASTILYITIDLARPMQGFIKPDVGQETIVNLRKLF</sequence>
<keyword evidence="1" id="KW-0812">Transmembrane</keyword>
<evidence type="ECO:0000313" key="2">
    <source>
        <dbReference type="EMBL" id="SHG78823.1"/>
    </source>
</evidence>
<reference evidence="2 3" key="1">
    <citation type="submission" date="2016-11" db="EMBL/GenBank/DDBJ databases">
        <authorList>
            <person name="Jaros S."/>
            <person name="Januszkiewicz K."/>
            <person name="Wedrychowicz H."/>
        </authorList>
    </citation>
    <scope>NUCLEOTIDE SEQUENCE [LARGE SCALE GENOMIC DNA]</scope>
    <source>
        <strain evidence="2 3">DSM 24574</strain>
    </source>
</reference>